<dbReference type="Proteomes" id="UP000597761">
    <property type="component" value="Unassembled WGS sequence"/>
</dbReference>
<accession>A0ABQ1NR34</accession>
<evidence type="ECO:0000259" key="2">
    <source>
        <dbReference type="Pfam" id="PF13649"/>
    </source>
</evidence>
<dbReference type="RefSeq" id="WP_188666446.1">
    <property type="nucleotide sequence ID" value="NZ_BMJI01000002.1"/>
</dbReference>
<organism evidence="3 4">
    <name type="scientific">Tersicoccus solisilvae</name>
    <dbReference type="NCBI Taxonomy" id="1882339"/>
    <lineage>
        <taxon>Bacteria</taxon>
        <taxon>Bacillati</taxon>
        <taxon>Actinomycetota</taxon>
        <taxon>Actinomycetes</taxon>
        <taxon>Micrococcales</taxon>
        <taxon>Micrococcaceae</taxon>
        <taxon>Tersicoccus</taxon>
    </lineage>
</organism>
<name>A0ABQ1NR34_9MICC</name>
<dbReference type="Gene3D" id="3.40.50.150">
    <property type="entry name" value="Vaccinia Virus protein VP39"/>
    <property type="match status" value="1"/>
</dbReference>
<keyword evidence="4" id="KW-1185">Reference proteome</keyword>
<dbReference type="Pfam" id="PF13649">
    <property type="entry name" value="Methyltransf_25"/>
    <property type="match status" value="1"/>
</dbReference>
<dbReference type="PANTHER" id="PTHR43591">
    <property type="entry name" value="METHYLTRANSFERASE"/>
    <property type="match status" value="1"/>
</dbReference>
<feature type="compositionally biased region" description="Basic and acidic residues" evidence="1">
    <location>
        <begin position="15"/>
        <end position="24"/>
    </location>
</feature>
<protein>
    <recommendedName>
        <fullName evidence="2">Methyltransferase domain-containing protein</fullName>
    </recommendedName>
</protein>
<dbReference type="CDD" id="cd02440">
    <property type="entry name" value="AdoMet_MTases"/>
    <property type="match status" value="1"/>
</dbReference>
<dbReference type="SUPFAM" id="SSF53335">
    <property type="entry name" value="S-adenosyl-L-methionine-dependent methyltransferases"/>
    <property type="match status" value="1"/>
</dbReference>
<gene>
    <name evidence="3" type="ORF">GCM10011512_07660</name>
</gene>
<dbReference type="InterPro" id="IPR041698">
    <property type="entry name" value="Methyltransf_25"/>
</dbReference>
<evidence type="ECO:0000313" key="3">
    <source>
        <dbReference type="EMBL" id="GGC83360.1"/>
    </source>
</evidence>
<sequence>MTTSPQHQHVHQQHHAHDSHEHDGDLTELLDLDADVLTGYLTDVVGWLPVATPPRRILDLGTGTGGGAFALLDRFPDASVTAVDVSAAYLQRVREKAEARGLGERVRTVQADLDGDWPDLGTPDLVWSSAAIHHLADPDRGLRAIRDLLTRGGLFALVELADFPRFLPADAPAERPGLEDRWHEVTARSHADRVPHLGSDWGPRLVEAGFELAGERAVTVDIDGNVASGGDEVLGRYALATIRRVRETVGADLDPADLAAIDRLLDVDGPGSIMRRHDLAVHTERQVWAALRR</sequence>
<reference evidence="4" key="1">
    <citation type="journal article" date="2019" name="Int. J. Syst. Evol. Microbiol.">
        <title>The Global Catalogue of Microorganisms (GCM) 10K type strain sequencing project: providing services to taxonomists for standard genome sequencing and annotation.</title>
        <authorList>
            <consortium name="The Broad Institute Genomics Platform"/>
            <consortium name="The Broad Institute Genome Sequencing Center for Infectious Disease"/>
            <person name="Wu L."/>
            <person name="Ma J."/>
        </authorList>
    </citation>
    <scope>NUCLEOTIDE SEQUENCE [LARGE SCALE GENOMIC DNA]</scope>
    <source>
        <strain evidence="4">CGMCC 1.15480</strain>
    </source>
</reference>
<evidence type="ECO:0000313" key="4">
    <source>
        <dbReference type="Proteomes" id="UP000597761"/>
    </source>
</evidence>
<dbReference type="EMBL" id="BMJI01000002">
    <property type="protein sequence ID" value="GGC83360.1"/>
    <property type="molecule type" value="Genomic_DNA"/>
</dbReference>
<evidence type="ECO:0000256" key="1">
    <source>
        <dbReference type="SAM" id="MobiDB-lite"/>
    </source>
</evidence>
<comment type="caution">
    <text evidence="3">The sequence shown here is derived from an EMBL/GenBank/DDBJ whole genome shotgun (WGS) entry which is preliminary data.</text>
</comment>
<proteinExistence type="predicted"/>
<feature type="domain" description="Methyltransferase" evidence="2">
    <location>
        <begin position="57"/>
        <end position="153"/>
    </location>
</feature>
<dbReference type="InterPro" id="IPR029063">
    <property type="entry name" value="SAM-dependent_MTases_sf"/>
</dbReference>
<feature type="region of interest" description="Disordered" evidence="1">
    <location>
        <begin position="1"/>
        <end position="24"/>
    </location>
</feature>